<dbReference type="SUPFAM" id="SSF56235">
    <property type="entry name" value="N-terminal nucleophile aminohydrolases (Ntn hydrolases)"/>
    <property type="match status" value="1"/>
</dbReference>
<dbReference type="InParanoid" id="A0A2R5GG37"/>
<keyword evidence="3 5" id="KW-0647">Proteasome</keyword>
<evidence type="ECO:0000259" key="7">
    <source>
        <dbReference type="PROSITE" id="PS00388"/>
    </source>
</evidence>
<dbReference type="SMART" id="SM00948">
    <property type="entry name" value="Proteasome_A_N"/>
    <property type="match status" value="1"/>
</dbReference>
<keyword evidence="2 6" id="KW-0963">Cytoplasm</keyword>
<sequence length="271" mass="30242">MLPVEWSGEEWTGLDGAPGIVYDLGCNIYSPDGRVFQIEYAAKAVENSGALIGLKCKDGVIIGAEKLMPSRLLMESSGRRVHPVGMHAGIAFTGYAADGRPVVNAARQEVENYHDYYGVDMPPHTLAERLGHYFHAYTTYGGYRPFGLTTMVTSFDEVTQEPFLHMIDPSGTQFRFHGAAAGKSKQAAKTEIEKLNLKALTCAEALKRISLIIHTIREEEKDKPFVLEAGWITADTDWKFQLVPKNLRDEAFEWGKAEFDKMDDDDDDDED</sequence>
<feature type="domain" description="Proteasome alpha-type subunits" evidence="7">
    <location>
        <begin position="22"/>
        <end position="44"/>
    </location>
</feature>
<evidence type="ECO:0000313" key="8">
    <source>
        <dbReference type="EMBL" id="GBG26814.1"/>
    </source>
</evidence>
<comment type="function">
    <text evidence="1">The proteasome is a multicatalytic proteinase complex which is characterized by its ability to cleave peptides with Arg, Phe, Tyr, Leu, and Glu adjacent to the leaving group at neutral or slightly basic pH. The proteasome has an ATP-dependent proteolytic activity.</text>
</comment>
<evidence type="ECO:0000256" key="5">
    <source>
        <dbReference type="PROSITE-ProRule" id="PRU00808"/>
    </source>
</evidence>
<dbReference type="FunCoup" id="A0A2R5GG37">
    <property type="interactions" value="319"/>
</dbReference>
<comment type="subcellular location">
    <subcellularLocation>
        <location evidence="6">Cytoplasm</location>
    </subcellularLocation>
    <subcellularLocation>
        <location evidence="6">Nucleus</location>
    </subcellularLocation>
</comment>
<accession>A0A2R5GG37</accession>
<dbReference type="Gene3D" id="3.60.20.10">
    <property type="entry name" value="Glutamine Phosphoribosylpyrophosphate, subunit 1, domain 1"/>
    <property type="match status" value="1"/>
</dbReference>
<dbReference type="InterPro" id="IPR023332">
    <property type="entry name" value="Proteasome_alpha-type"/>
</dbReference>
<evidence type="ECO:0000313" key="9">
    <source>
        <dbReference type="Proteomes" id="UP000241890"/>
    </source>
</evidence>
<comment type="subunit">
    <text evidence="6">The 26S proteasome consists of a 20S proteasome core and two 19S regulatory subunits.</text>
</comment>
<dbReference type="PROSITE" id="PS51475">
    <property type="entry name" value="PROTEASOME_ALPHA_2"/>
    <property type="match status" value="1"/>
</dbReference>
<dbReference type="OrthoDB" id="431557at2759"/>
<proteinExistence type="inferred from homology"/>
<dbReference type="GO" id="GO:0005737">
    <property type="term" value="C:cytoplasm"/>
    <property type="evidence" value="ECO:0007669"/>
    <property type="project" value="UniProtKB-SubCell"/>
</dbReference>
<protein>
    <recommendedName>
        <fullName evidence="6">Proteasome subunit alpha type</fullName>
    </recommendedName>
</protein>
<evidence type="ECO:0000256" key="1">
    <source>
        <dbReference type="ARBA" id="ARBA00002000"/>
    </source>
</evidence>
<evidence type="ECO:0000256" key="2">
    <source>
        <dbReference type="ARBA" id="ARBA00022490"/>
    </source>
</evidence>
<dbReference type="InterPro" id="IPR000426">
    <property type="entry name" value="Proteasome_asu_N"/>
</dbReference>
<comment type="caution">
    <text evidence="8">The sequence shown here is derived from an EMBL/GenBank/DDBJ whole genome shotgun (WGS) entry which is preliminary data.</text>
</comment>
<dbReference type="GO" id="GO:0006511">
    <property type="term" value="P:ubiquitin-dependent protein catabolic process"/>
    <property type="evidence" value="ECO:0007669"/>
    <property type="project" value="InterPro"/>
</dbReference>
<dbReference type="InterPro" id="IPR050115">
    <property type="entry name" value="Proteasome_alpha"/>
</dbReference>
<keyword evidence="4 6" id="KW-0539">Nucleus</keyword>
<dbReference type="FunFam" id="3.60.20.10:FF:000007">
    <property type="entry name" value="Proteasome subunit alpha type"/>
    <property type="match status" value="1"/>
</dbReference>
<evidence type="ECO:0000256" key="4">
    <source>
        <dbReference type="ARBA" id="ARBA00023242"/>
    </source>
</evidence>
<dbReference type="PANTHER" id="PTHR11599">
    <property type="entry name" value="PROTEASOME SUBUNIT ALPHA/BETA"/>
    <property type="match status" value="1"/>
</dbReference>
<name>A0A2R5GG37_9STRA</name>
<keyword evidence="9" id="KW-1185">Reference proteome</keyword>
<dbReference type="Pfam" id="PF00227">
    <property type="entry name" value="Proteasome"/>
    <property type="match status" value="1"/>
</dbReference>
<reference evidence="8 9" key="1">
    <citation type="submission" date="2017-12" db="EMBL/GenBank/DDBJ databases">
        <title>Sequencing, de novo assembly and annotation of complete genome of a new Thraustochytrid species, strain FCC1311.</title>
        <authorList>
            <person name="Sedici K."/>
            <person name="Godart F."/>
            <person name="Aiese Cigliano R."/>
            <person name="Sanseverino W."/>
            <person name="Barakat M."/>
            <person name="Ortet P."/>
            <person name="Marechal E."/>
            <person name="Cagnac O."/>
            <person name="Amato A."/>
        </authorList>
    </citation>
    <scope>NUCLEOTIDE SEQUENCE [LARGE SCALE GENOMIC DNA]</scope>
</reference>
<organism evidence="8 9">
    <name type="scientific">Hondaea fermentalgiana</name>
    <dbReference type="NCBI Taxonomy" id="2315210"/>
    <lineage>
        <taxon>Eukaryota</taxon>
        <taxon>Sar</taxon>
        <taxon>Stramenopiles</taxon>
        <taxon>Bigyra</taxon>
        <taxon>Labyrinthulomycetes</taxon>
        <taxon>Thraustochytrida</taxon>
        <taxon>Thraustochytriidae</taxon>
        <taxon>Hondaea</taxon>
    </lineage>
</organism>
<dbReference type="Proteomes" id="UP000241890">
    <property type="component" value="Unassembled WGS sequence"/>
</dbReference>
<gene>
    <name evidence="8" type="ORF">FCC1311_030362</name>
</gene>
<dbReference type="InterPro" id="IPR001353">
    <property type="entry name" value="Proteasome_sua/b"/>
</dbReference>
<dbReference type="PROSITE" id="PS00388">
    <property type="entry name" value="PROTEASOME_ALPHA_1"/>
    <property type="match status" value="1"/>
</dbReference>
<dbReference type="AlphaFoldDB" id="A0A2R5GG37"/>
<dbReference type="EMBL" id="BEYU01000024">
    <property type="protein sequence ID" value="GBG26814.1"/>
    <property type="molecule type" value="Genomic_DNA"/>
</dbReference>
<comment type="similarity">
    <text evidence="5 6">Belongs to the peptidase T1A family.</text>
</comment>
<dbReference type="GO" id="GO:0005634">
    <property type="term" value="C:nucleus"/>
    <property type="evidence" value="ECO:0007669"/>
    <property type="project" value="UniProtKB-SubCell"/>
</dbReference>
<evidence type="ECO:0000256" key="6">
    <source>
        <dbReference type="RuleBase" id="RU000551"/>
    </source>
</evidence>
<dbReference type="InterPro" id="IPR029055">
    <property type="entry name" value="Ntn_hydrolases_N"/>
</dbReference>
<dbReference type="Pfam" id="PF10584">
    <property type="entry name" value="Proteasome_A_N"/>
    <property type="match status" value="1"/>
</dbReference>
<dbReference type="GO" id="GO:0019773">
    <property type="term" value="C:proteasome core complex, alpha-subunit complex"/>
    <property type="evidence" value="ECO:0007669"/>
    <property type="project" value="UniProtKB-UniRule"/>
</dbReference>
<evidence type="ECO:0000256" key="3">
    <source>
        <dbReference type="ARBA" id="ARBA00022942"/>
    </source>
</evidence>